<protein>
    <submittedName>
        <fullName evidence="2">Contact-dependent growth inhibition system immunity protein</fullName>
    </submittedName>
</protein>
<evidence type="ECO:0000259" key="1">
    <source>
        <dbReference type="Pfam" id="PF18593"/>
    </source>
</evidence>
<dbReference type="Pfam" id="PF18593">
    <property type="entry name" value="CdiI_2"/>
    <property type="match status" value="1"/>
</dbReference>
<dbReference type="InterPro" id="IPR041129">
    <property type="entry name" value="CdiI_2"/>
</dbReference>
<sequence length="218" mass="24611">MSQPPPPGQRFYEVSDLLESYANSGFVFSDTAEEPGPGLASYLRIVARDPTRGAVAVQQLDDLLAVGLFSEEIADEIAWLPEIEPPMGMSVEDCLRIARNHISEVLQDPSRVPQQNPQNSWEWKERFPNLGQLFGAYLNQDCPDFYDSWEEAVDDYRSELIEDEVRGSVNEITELLTIVPSEEQLNLATKAIGLEILPPPGKSLKQWLEIMRARILEH</sequence>
<evidence type="ECO:0000313" key="2">
    <source>
        <dbReference type="EMBL" id="MCI3245314.1"/>
    </source>
</evidence>
<dbReference type="RefSeq" id="WP_242712962.1">
    <property type="nucleotide sequence ID" value="NZ_JALDAX010000020.1"/>
</dbReference>
<evidence type="ECO:0000313" key="3">
    <source>
        <dbReference type="Proteomes" id="UP001165270"/>
    </source>
</evidence>
<feature type="domain" description="CdiI immunity protein" evidence="1">
    <location>
        <begin position="126"/>
        <end position="214"/>
    </location>
</feature>
<dbReference type="EMBL" id="JALDAX010000020">
    <property type="protein sequence ID" value="MCI3245314.1"/>
    <property type="molecule type" value="Genomic_DNA"/>
</dbReference>
<keyword evidence="3" id="KW-1185">Reference proteome</keyword>
<organism evidence="2 3">
    <name type="scientific">Streptomyces spinosisporus</name>
    <dbReference type="NCBI Taxonomy" id="2927582"/>
    <lineage>
        <taxon>Bacteria</taxon>
        <taxon>Bacillati</taxon>
        <taxon>Actinomycetota</taxon>
        <taxon>Actinomycetes</taxon>
        <taxon>Kitasatosporales</taxon>
        <taxon>Streptomycetaceae</taxon>
        <taxon>Streptomyces</taxon>
    </lineage>
</organism>
<dbReference type="Proteomes" id="UP001165270">
    <property type="component" value="Unassembled WGS sequence"/>
</dbReference>
<proteinExistence type="predicted"/>
<accession>A0ABS9XTA6</accession>
<reference evidence="2" key="1">
    <citation type="submission" date="2022-03" db="EMBL/GenBank/DDBJ databases">
        <title>Streptomyces 7R015 and 7R016 isolated from Barleria lupulina in Thailand.</title>
        <authorList>
            <person name="Kanchanasin P."/>
            <person name="Phongsopitanun W."/>
            <person name="Tanasupawat S."/>
        </authorList>
    </citation>
    <scope>NUCLEOTIDE SEQUENCE</scope>
    <source>
        <strain evidence="2">7R016</strain>
    </source>
</reference>
<name>A0ABS9XTA6_9ACTN</name>
<comment type="caution">
    <text evidence="2">The sequence shown here is derived from an EMBL/GenBank/DDBJ whole genome shotgun (WGS) entry which is preliminary data.</text>
</comment>
<gene>
    <name evidence="2" type="ORF">MQN93_36960</name>
</gene>